<dbReference type="EMBL" id="KN832881">
    <property type="protein sequence ID" value="KIM97913.1"/>
    <property type="molecule type" value="Genomic_DNA"/>
</dbReference>
<accession>A0A0C3CG01</accession>
<reference evidence="2 3" key="1">
    <citation type="submission" date="2014-04" db="EMBL/GenBank/DDBJ databases">
        <authorList>
            <consortium name="DOE Joint Genome Institute"/>
            <person name="Kuo A."/>
            <person name="Martino E."/>
            <person name="Perotto S."/>
            <person name="Kohler A."/>
            <person name="Nagy L.G."/>
            <person name="Floudas D."/>
            <person name="Copeland A."/>
            <person name="Barry K.W."/>
            <person name="Cichocki N."/>
            <person name="Veneault-Fourrey C."/>
            <person name="LaButti K."/>
            <person name="Lindquist E.A."/>
            <person name="Lipzen A."/>
            <person name="Lundell T."/>
            <person name="Morin E."/>
            <person name="Murat C."/>
            <person name="Sun H."/>
            <person name="Tunlid A."/>
            <person name="Henrissat B."/>
            <person name="Grigoriev I.V."/>
            <person name="Hibbett D.S."/>
            <person name="Martin F."/>
            <person name="Nordberg H.P."/>
            <person name="Cantor M.N."/>
            <person name="Hua S.X."/>
        </authorList>
    </citation>
    <scope>NUCLEOTIDE SEQUENCE [LARGE SCALE GENOMIC DNA]</scope>
    <source>
        <strain evidence="2 3">Zn</strain>
    </source>
</reference>
<protein>
    <submittedName>
        <fullName evidence="2">Uncharacterized protein</fullName>
    </submittedName>
</protein>
<gene>
    <name evidence="2" type="ORF">OIDMADRAFT_182267</name>
</gene>
<keyword evidence="3" id="KW-1185">Reference proteome</keyword>
<feature type="compositionally biased region" description="Basic and acidic residues" evidence="1">
    <location>
        <begin position="106"/>
        <end position="116"/>
    </location>
</feature>
<reference evidence="3" key="2">
    <citation type="submission" date="2015-01" db="EMBL/GenBank/DDBJ databases">
        <title>Evolutionary Origins and Diversification of the Mycorrhizal Mutualists.</title>
        <authorList>
            <consortium name="DOE Joint Genome Institute"/>
            <consortium name="Mycorrhizal Genomics Consortium"/>
            <person name="Kohler A."/>
            <person name="Kuo A."/>
            <person name="Nagy L.G."/>
            <person name="Floudas D."/>
            <person name="Copeland A."/>
            <person name="Barry K.W."/>
            <person name="Cichocki N."/>
            <person name="Veneault-Fourrey C."/>
            <person name="LaButti K."/>
            <person name="Lindquist E.A."/>
            <person name="Lipzen A."/>
            <person name="Lundell T."/>
            <person name="Morin E."/>
            <person name="Murat C."/>
            <person name="Riley R."/>
            <person name="Ohm R."/>
            <person name="Sun H."/>
            <person name="Tunlid A."/>
            <person name="Henrissat B."/>
            <person name="Grigoriev I.V."/>
            <person name="Hibbett D.S."/>
            <person name="Martin F."/>
        </authorList>
    </citation>
    <scope>NUCLEOTIDE SEQUENCE [LARGE SCALE GENOMIC DNA]</scope>
    <source>
        <strain evidence="3">Zn</strain>
    </source>
</reference>
<feature type="region of interest" description="Disordered" evidence="1">
    <location>
        <begin position="76"/>
        <end position="154"/>
    </location>
</feature>
<name>A0A0C3CG01_OIDMZ</name>
<feature type="compositionally biased region" description="Basic and acidic residues" evidence="1">
    <location>
        <begin position="140"/>
        <end position="149"/>
    </location>
</feature>
<dbReference type="AlphaFoldDB" id="A0A0C3CG01"/>
<dbReference type="Proteomes" id="UP000054321">
    <property type="component" value="Unassembled WGS sequence"/>
</dbReference>
<evidence type="ECO:0000313" key="3">
    <source>
        <dbReference type="Proteomes" id="UP000054321"/>
    </source>
</evidence>
<dbReference type="HOGENOM" id="CLU_1603235_0_0_1"/>
<sequence>MAMGRRSHETEEGGYRLEVEASVVLAEQSRRPLRTVSVRGVGRDGLGTWDLGPGSWTLRADAGNCSSAGGGWRSVAGGWSSVQGQAGNGGGPGTVCVGPRINCPQEQRDRGPDVGDGRWVGVAQEESPSPEAVNNTLARTGEDEREQKIEPFVSSPVLRRVGERQM</sequence>
<evidence type="ECO:0000256" key="1">
    <source>
        <dbReference type="SAM" id="MobiDB-lite"/>
    </source>
</evidence>
<proteinExistence type="predicted"/>
<organism evidence="2 3">
    <name type="scientific">Oidiodendron maius (strain Zn)</name>
    <dbReference type="NCBI Taxonomy" id="913774"/>
    <lineage>
        <taxon>Eukaryota</taxon>
        <taxon>Fungi</taxon>
        <taxon>Dikarya</taxon>
        <taxon>Ascomycota</taxon>
        <taxon>Pezizomycotina</taxon>
        <taxon>Leotiomycetes</taxon>
        <taxon>Leotiomycetes incertae sedis</taxon>
        <taxon>Myxotrichaceae</taxon>
        <taxon>Oidiodendron</taxon>
    </lineage>
</organism>
<evidence type="ECO:0000313" key="2">
    <source>
        <dbReference type="EMBL" id="KIM97913.1"/>
    </source>
</evidence>
<dbReference type="InParanoid" id="A0A0C3CG01"/>